<keyword evidence="4" id="KW-1185">Reference proteome</keyword>
<evidence type="ECO:0000259" key="2">
    <source>
        <dbReference type="Pfam" id="PF00248"/>
    </source>
</evidence>
<protein>
    <recommendedName>
        <fullName evidence="2">NADP-dependent oxidoreductase domain-containing protein</fullName>
    </recommendedName>
</protein>
<organism evidence="3 4">
    <name type="scientific">Dentipellis fragilis</name>
    <dbReference type="NCBI Taxonomy" id="205917"/>
    <lineage>
        <taxon>Eukaryota</taxon>
        <taxon>Fungi</taxon>
        <taxon>Dikarya</taxon>
        <taxon>Basidiomycota</taxon>
        <taxon>Agaricomycotina</taxon>
        <taxon>Agaricomycetes</taxon>
        <taxon>Russulales</taxon>
        <taxon>Hericiaceae</taxon>
        <taxon>Dentipellis</taxon>
    </lineage>
</organism>
<name>A0A4Y9ZEI4_9AGAM</name>
<dbReference type="STRING" id="205917.A0A4Y9ZEI4"/>
<dbReference type="CDD" id="cd19075">
    <property type="entry name" value="AKR_AKR7A1-5"/>
    <property type="match status" value="1"/>
</dbReference>
<dbReference type="PANTHER" id="PTHR43364">
    <property type="entry name" value="NADH-SPECIFIC METHYLGLYOXAL REDUCTASE-RELATED"/>
    <property type="match status" value="1"/>
</dbReference>
<evidence type="ECO:0000256" key="1">
    <source>
        <dbReference type="ARBA" id="ARBA00023002"/>
    </source>
</evidence>
<dbReference type="InterPro" id="IPR050523">
    <property type="entry name" value="AKR_Detox_Biosynth"/>
</dbReference>
<dbReference type="Proteomes" id="UP000298327">
    <property type="component" value="Unassembled WGS sequence"/>
</dbReference>
<sequence length="389" mass="42401">MVVRAKASCKQLATFCSRRPELDLVLLGGVTSGPGMEGKLRALPDGVIGIRGKMGDSILAREAYSYPGLPSPAVEKSSSGTATIGAAGHTAVRVSDVDSTQRLLDSYFEKGYKELDAARLYGDGTTEEVTVSQIRKQITLIIPLKPGDHSPERLRATLDISLKALHPHKIRVLYLHAPDRSVPYIDTLRAIDELHREGKFEAFGLSNYAAWEVVEIIHICKENSFIQPTVYQGLYNAISRTIEPELIPAIRKFGLRLVTYNPLAGGFFTGKASFEDKSLDASDPFHSQNGWLGPIMRAKYLKDGQLEALKIVSEIAQTHNLTLPEIGHRWLQHHSKLQPGDGVVFGASSGEHVHANVASAEKGPLPEEVVAALDLANRVVGLDAPSYAR</sequence>
<evidence type="ECO:0000313" key="4">
    <source>
        <dbReference type="Proteomes" id="UP000298327"/>
    </source>
</evidence>
<dbReference type="OrthoDB" id="2310150at2759"/>
<evidence type="ECO:0000313" key="3">
    <source>
        <dbReference type="EMBL" id="TFY72560.1"/>
    </source>
</evidence>
<dbReference type="InterPro" id="IPR036812">
    <property type="entry name" value="NAD(P)_OxRdtase_dom_sf"/>
</dbReference>
<dbReference type="Gene3D" id="3.20.20.100">
    <property type="entry name" value="NADP-dependent oxidoreductase domain"/>
    <property type="match status" value="1"/>
</dbReference>
<accession>A0A4Y9ZEI4</accession>
<dbReference type="GO" id="GO:0016491">
    <property type="term" value="F:oxidoreductase activity"/>
    <property type="evidence" value="ECO:0007669"/>
    <property type="project" value="UniProtKB-KW"/>
</dbReference>
<dbReference type="AlphaFoldDB" id="A0A4Y9ZEI4"/>
<feature type="domain" description="NADP-dependent oxidoreductase" evidence="2">
    <location>
        <begin position="80"/>
        <end position="375"/>
    </location>
</feature>
<gene>
    <name evidence="3" type="ORF">EVG20_g452</name>
</gene>
<keyword evidence="1" id="KW-0560">Oxidoreductase</keyword>
<reference evidence="3 4" key="1">
    <citation type="submission" date="2019-02" db="EMBL/GenBank/DDBJ databases">
        <title>Genome sequencing of the rare red list fungi Dentipellis fragilis.</title>
        <authorList>
            <person name="Buettner E."/>
            <person name="Kellner H."/>
        </authorList>
    </citation>
    <scope>NUCLEOTIDE SEQUENCE [LARGE SCALE GENOMIC DNA]</scope>
    <source>
        <strain evidence="3 4">DSM 105465</strain>
    </source>
</reference>
<dbReference type="SUPFAM" id="SSF51430">
    <property type="entry name" value="NAD(P)-linked oxidoreductase"/>
    <property type="match status" value="1"/>
</dbReference>
<comment type="caution">
    <text evidence="3">The sequence shown here is derived from an EMBL/GenBank/DDBJ whole genome shotgun (WGS) entry which is preliminary data.</text>
</comment>
<dbReference type="InterPro" id="IPR023210">
    <property type="entry name" value="NADP_OxRdtase_dom"/>
</dbReference>
<dbReference type="Pfam" id="PF00248">
    <property type="entry name" value="Aldo_ket_red"/>
    <property type="match status" value="1"/>
</dbReference>
<dbReference type="PANTHER" id="PTHR43364:SF4">
    <property type="entry name" value="NAD(P)-LINKED OXIDOREDUCTASE SUPERFAMILY PROTEIN"/>
    <property type="match status" value="1"/>
</dbReference>
<proteinExistence type="predicted"/>
<dbReference type="EMBL" id="SEOQ01000011">
    <property type="protein sequence ID" value="TFY72560.1"/>
    <property type="molecule type" value="Genomic_DNA"/>
</dbReference>